<dbReference type="InterPro" id="IPR010765">
    <property type="entry name" value="DUF1350"/>
</dbReference>
<dbReference type="GO" id="GO:0016787">
    <property type="term" value="F:hydrolase activity"/>
    <property type="evidence" value="ECO:0007669"/>
    <property type="project" value="UniProtKB-KW"/>
</dbReference>
<dbReference type="InterPro" id="IPR029058">
    <property type="entry name" value="AB_hydrolase_fold"/>
</dbReference>
<proteinExistence type="predicted"/>
<dbReference type="ESTHER" id="9chlo-a0a061s2z1">
    <property type="family name" value="Duf_1350"/>
</dbReference>
<dbReference type="AlphaFoldDB" id="A0A061S2Z1"/>
<organism evidence="1">
    <name type="scientific">Tetraselmis sp. GSL018</name>
    <dbReference type="NCBI Taxonomy" id="582737"/>
    <lineage>
        <taxon>Eukaryota</taxon>
        <taxon>Viridiplantae</taxon>
        <taxon>Chlorophyta</taxon>
        <taxon>core chlorophytes</taxon>
        <taxon>Chlorodendrophyceae</taxon>
        <taxon>Chlorodendrales</taxon>
        <taxon>Chlorodendraceae</taxon>
        <taxon>Tetraselmis</taxon>
    </lineage>
</organism>
<dbReference type="Pfam" id="PF07082">
    <property type="entry name" value="DUF1350"/>
    <property type="match status" value="1"/>
</dbReference>
<dbReference type="PANTHER" id="PTHR34127:SF1">
    <property type="entry name" value="OS04G0405600 PROTEIN"/>
    <property type="match status" value="1"/>
</dbReference>
<dbReference type="PANTHER" id="PTHR34127">
    <property type="entry name" value="OS04G0405600 PROTEIN"/>
    <property type="match status" value="1"/>
</dbReference>
<evidence type="ECO:0000313" key="1">
    <source>
        <dbReference type="EMBL" id="JAC78598.1"/>
    </source>
</evidence>
<keyword evidence="1" id="KW-0378">Hydrolase</keyword>
<sequence>MLGTTSLRTCRVVRCAGNGPTWNGLGRACEPRCRSFCKISKQPKIRRNAFFVLSKVDEDRDSGGAGKLVEETPVAIELRSRLQETQLARRGEGTFDWLELEGAYVRVPAGIPEGIVHFVGGALLGTYPQIAYDDVLRRLSEYGSLVVVATPYDLATDHERIASTCMDTLDRSLMSLERTYAVAPLRGLPLYGMGHSLGAKVQALLSCRGPMSLPRGLSRAGNILVSFNNFSASDSVDVLQELVEPLLEKAAPGQISNSKEVQMIFQALRFAASSGIANFSPSPSETFNLIEDKYSAPRTLLCKFQDDTLDQSDPLENLLRAPAVTDVSRVLLDGNHLSPVYVNLKSPRPGFPDIQLGEVSGVEALAMEAVSFIKGFR</sequence>
<gene>
    <name evidence="1" type="ORF">TSPGSL018_14729</name>
</gene>
<dbReference type="SUPFAM" id="SSF53474">
    <property type="entry name" value="alpha/beta-Hydrolases"/>
    <property type="match status" value="1"/>
</dbReference>
<name>A0A061S2Z1_9CHLO</name>
<accession>A0A061S2Z1</accession>
<protein>
    <submittedName>
        <fullName evidence="1">Alpha beta superfamily hydrolase</fullName>
    </submittedName>
</protein>
<reference evidence="1" key="1">
    <citation type="submission" date="2014-05" db="EMBL/GenBank/DDBJ databases">
        <title>The transcriptome of the halophilic microalga Tetraselmis sp. GSL018 isolated from the Great Salt Lake, Utah.</title>
        <authorList>
            <person name="Jinkerson R.E."/>
            <person name="D'Adamo S."/>
            <person name="Posewitz M.C."/>
        </authorList>
    </citation>
    <scope>NUCLEOTIDE SEQUENCE</scope>
    <source>
        <strain evidence="1">GSL018</strain>
    </source>
</reference>
<dbReference type="EMBL" id="GBEZ01006819">
    <property type="protein sequence ID" value="JAC78598.1"/>
    <property type="molecule type" value="Transcribed_RNA"/>
</dbReference>